<comment type="caution">
    <text evidence="1">The sequence shown here is derived from an EMBL/GenBank/DDBJ whole genome shotgun (WGS) entry which is preliminary data.</text>
</comment>
<organism evidence="1 2">
    <name type="scientific">Massilia suwonensis</name>
    <dbReference type="NCBI Taxonomy" id="648895"/>
    <lineage>
        <taxon>Bacteria</taxon>
        <taxon>Pseudomonadati</taxon>
        <taxon>Pseudomonadota</taxon>
        <taxon>Betaproteobacteria</taxon>
        <taxon>Burkholderiales</taxon>
        <taxon>Oxalobacteraceae</taxon>
        <taxon>Telluria group</taxon>
        <taxon>Massilia</taxon>
    </lineage>
</organism>
<accession>A0ABW0MVD1</accession>
<protein>
    <submittedName>
        <fullName evidence="1">Uncharacterized protein</fullName>
    </submittedName>
</protein>
<evidence type="ECO:0000313" key="1">
    <source>
        <dbReference type="EMBL" id="MFC5480571.1"/>
    </source>
</evidence>
<reference evidence="2" key="1">
    <citation type="journal article" date="2019" name="Int. J. Syst. Evol. Microbiol.">
        <title>The Global Catalogue of Microorganisms (GCM) 10K type strain sequencing project: providing services to taxonomists for standard genome sequencing and annotation.</title>
        <authorList>
            <consortium name="The Broad Institute Genomics Platform"/>
            <consortium name="The Broad Institute Genome Sequencing Center for Infectious Disease"/>
            <person name="Wu L."/>
            <person name="Ma J."/>
        </authorList>
    </citation>
    <scope>NUCLEOTIDE SEQUENCE [LARGE SCALE GENOMIC DNA]</scope>
    <source>
        <strain evidence="2">CCUG 43111</strain>
    </source>
</reference>
<dbReference type="Proteomes" id="UP001596101">
    <property type="component" value="Unassembled WGS sequence"/>
</dbReference>
<proteinExistence type="predicted"/>
<gene>
    <name evidence="1" type="ORF">ACFPQ5_20405</name>
</gene>
<keyword evidence="2" id="KW-1185">Reference proteome</keyword>
<dbReference type="EMBL" id="JBHSMR010000014">
    <property type="protein sequence ID" value="MFC5480571.1"/>
    <property type="molecule type" value="Genomic_DNA"/>
</dbReference>
<name>A0ABW0MVD1_9BURK</name>
<sequence>MTTITRLKQMRKWLDGKLTEERVKREANADAIPPTVTPTLAAKHQTVLLALSAHRTIDRFSSYREKVIPKLRMCGYGYFLCCNSNDYVEHQKWCDEHCVESSLPHCDVWQIDTKYPRAFASKADAAMFKLTFDAITIECQRGEEK</sequence>
<dbReference type="RefSeq" id="WP_379760229.1">
    <property type="nucleotide sequence ID" value="NZ_JBHSMR010000014.1"/>
</dbReference>
<evidence type="ECO:0000313" key="2">
    <source>
        <dbReference type="Proteomes" id="UP001596101"/>
    </source>
</evidence>